<evidence type="ECO:0000313" key="2">
    <source>
        <dbReference type="EMBL" id="GFY02247.1"/>
    </source>
</evidence>
<dbReference type="AlphaFoldDB" id="A0A8X6S3J9"/>
<dbReference type="EMBL" id="BMAU01021233">
    <property type="protein sequence ID" value="GFY02247.1"/>
    <property type="molecule type" value="Genomic_DNA"/>
</dbReference>
<proteinExistence type="predicted"/>
<evidence type="ECO:0000256" key="1">
    <source>
        <dbReference type="SAM" id="MobiDB-lite"/>
    </source>
</evidence>
<protein>
    <submittedName>
        <fullName evidence="2">Uncharacterized protein</fullName>
    </submittedName>
</protein>
<evidence type="ECO:0000313" key="3">
    <source>
        <dbReference type="Proteomes" id="UP000887159"/>
    </source>
</evidence>
<sequence>MTARREESFKIITPTPLGESQHREKVKSKPYPEKLSTPDLESPLPVHALYIYKHSCIHQDSNSNSTAHQALKTYGKTLTTVDRILSHLERAQAVARFHLTTVHEIMVVYIHWLDLNADKAGPLCGHVRMDGVHLLQNTGLNEYPTHDKQSLLGGVVSNSQEAKHGRWINK</sequence>
<reference evidence="2" key="1">
    <citation type="submission" date="2020-08" db="EMBL/GenBank/DDBJ databases">
        <title>Multicomponent nature underlies the extraordinary mechanical properties of spider dragline silk.</title>
        <authorList>
            <person name="Kono N."/>
            <person name="Nakamura H."/>
            <person name="Mori M."/>
            <person name="Yoshida Y."/>
            <person name="Ohtoshi R."/>
            <person name="Malay A.D."/>
            <person name="Moran D.A.P."/>
            <person name="Tomita M."/>
            <person name="Numata K."/>
            <person name="Arakawa K."/>
        </authorList>
    </citation>
    <scope>NUCLEOTIDE SEQUENCE</scope>
</reference>
<gene>
    <name evidence="2" type="ORF">TNCV_3501301</name>
</gene>
<keyword evidence="3" id="KW-1185">Reference proteome</keyword>
<name>A0A8X6S3J9_TRICX</name>
<feature type="region of interest" description="Disordered" evidence="1">
    <location>
        <begin position="1"/>
        <end position="38"/>
    </location>
</feature>
<comment type="caution">
    <text evidence="2">The sequence shown here is derived from an EMBL/GenBank/DDBJ whole genome shotgun (WGS) entry which is preliminary data.</text>
</comment>
<organism evidence="2 3">
    <name type="scientific">Trichonephila clavipes</name>
    <name type="common">Golden silk orbweaver</name>
    <name type="synonym">Nephila clavipes</name>
    <dbReference type="NCBI Taxonomy" id="2585209"/>
    <lineage>
        <taxon>Eukaryota</taxon>
        <taxon>Metazoa</taxon>
        <taxon>Ecdysozoa</taxon>
        <taxon>Arthropoda</taxon>
        <taxon>Chelicerata</taxon>
        <taxon>Arachnida</taxon>
        <taxon>Araneae</taxon>
        <taxon>Araneomorphae</taxon>
        <taxon>Entelegynae</taxon>
        <taxon>Araneoidea</taxon>
        <taxon>Nephilidae</taxon>
        <taxon>Trichonephila</taxon>
    </lineage>
</organism>
<accession>A0A8X6S3J9</accession>
<dbReference type="Proteomes" id="UP000887159">
    <property type="component" value="Unassembled WGS sequence"/>
</dbReference>